<dbReference type="PROSITE" id="PS01023">
    <property type="entry name" value="PTR2_2"/>
    <property type="match status" value="1"/>
</dbReference>
<sequence length="588" mass="65523">MNQTSNSTSQFFENPVLGHPAGLFVLFFTEMWERFSYYGMRALLILFFTASIMDEGWGWPAEWAFAIFGTYTSLVYLSTMLGGYFADNVIGIRKAVVLGALLMTIGHACMALETTFFIYLGLTFLVFGSGFFKPNMTSIISEMYKDRPEKKDGAYTIFYMGVNAGAFLGILLCGYLGEKVGWSWGFGVAGIFMLFGLLQFWLAQNIFGDVGVKPKGKEVVVVENTSTEDSEEKRNPFTKFHKILIFAAAALGLAWILNDPVSKISGGEMNLFSFEFMGMSGPTVVILFALLLFILLLAIRIPKYVKTTRDKMLAIIFFAFVTMFFWAIFEQSPSSLTVFARDYTQRTLEGNAGLAFKIINSLMTIIPLAVITWVLGMLFKRTFGKYAWSNIFLSLSFVIVWGIAIWMLINEFRMEQTEVPASWFSVLNSLFIITLAPLFSKWWESKYNPNANMKWAIGMGLLGLGMACVAFGASGIEPGAKTASVSMIWLILVYLFHTMGELCISPVGLSYVSKLVPARMIATMFGIWYLAIAIGMKLAGMFAESSASIAEEKGISHFFWILTGVSLALAILSVLVYPVIKKLMHGVR</sequence>
<keyword evidence="6 9" id="KW-1133">Transmembrane helix</keyword>
<feature type="transmembrane region" description="Helical" evidence="9">
    <location>
        <begin position="153"/>
        <end position="177"/>
    </location>
</feature>
<dbReference type="SUPFAM" id="SSF103473">
    <property type="entry name" value="MFS general substrate transporter"/>
    <property type="match status" value="2"/>
</dbReference>
<feature type="transmembrane region" description="Helical" evidence="9">
    <location>
        <begin position="183"/>
        <end position="203"/>
    </location>
</feature>
<feature type="transmembrane region" description="Helical" evidence="9">
    <location>
        <begin position="555"/>
        <end position="580"/>
    </location>
</feature>
<dbReference type="InterPro" id="IPR050171">
    <property type="entry name" value="MFS_Transporters"/>
</dbReference>
<keyword evidence="7 9" id="KW-0472">Membrane</keyword>
<dbReference type="Pfam" id="PF00854">
    <property type="entry name" value="PTR2"/>
    <property type="match status" value="2"/>
</dbReference>
<comment type="subcellular location">
    <subcellularLocation>
        <location evidence="1">Cell membrane</location>
        <topology evidence="1">Multi-pass membrane protein</topology>
    </subcellularLocation>
    <subcellularLocation>
        <location evidence="8">Membrane</location>
        <topology evidence="8">Multi-pass membrane protein</topology>
    </subcellularLocation>
</comment>
<name>I0WI93_9FLAO</name>
<accession>I0WI93</accession>
<feature type="transmembrane region" description="Helical" evidence="9">
    <location>
        <begin position="391"/>
        <end position="409"/>
    </location>
</feature>
<dbReference type="InterPro" id="IPR005279">
    <property type="entry name" value="Dipep/tripep_permease"/>
</dbReference>
<dbReference type="GO" id="GO:0005886">
    <property type="term" value="C:plasma membrane"/>
    <property type="evidence" value="ECO:0007669"/>
    <property type="project" value="UniProtKB-SubCell"/>
</dbReference>
<dbReference type="InterPro" id="IPR018456">
    <property type="entry name" value="PTR2_symporter_CS"/>
</dbReference>
<dbReference type="InterPro" id="IPR036259">
    <property type="entry name" value="MFS_trans_sf"/>
</dbReference>
<feature type="transmembrane region" description="Helical" evidence="9">
    <location>
        <begin position="521"/>
        <end position="543"/>
    </location>
</feature>
<evidence type="ECO:0000256" key="3">
    <source>
        <dbReference type="ARBA" id="ARBA00022475"/>
    </source>
</evidence>
<keyword evidence="3" id="KW-1003">Cell membrane</keyword>
<dbReference type="CDD" id="cd17346">
    <property type="entry name" value="MFS_DtpA_like"/>
    <property type="match status" value="1"/>
</dbReference>
<feature type="transmembrane region" description="Helical" evidence="9">
    <location>
        <begin position="240"/>
        <end position="257"/>
    </location>
</feature>
<keyword evidence="5" id="KW-0653">Protein transport</keyword>
<dbReference type="PATRIC" id="fig|946077.3.peg.848"/>
<dbReference type="NCBIfam" id="TIGR00924">
    <property type="entry name" value="yjdL_sub1_fam"/>
    <property type="match status" value="1"/>
</dbReference>
<dbReference type="STRING" id="946077.W5A_04164"/>
<comment type="caution">
    <text evidence="10">The sequence shown here is derived from an EMBL/GenBank/DDBJ whole genome shotgun (WGS) entry which is preliminary data.</text>
</comment>
<keyword evidence="5" id="KW-0571">Peptide transport</keyword>
<evidence type="ECO:0000313" key="10">
    <source>
        <dbReference type="EMBL" id="EID76109.1"/>
    </source>
</evidence>
<evidence type="ECO:0000256" key="1">
    <source>
        <dbReference type="ARBA" id="ARBA00004651"/>
    </source>
</evidence>
<evidence type="ECO:0000256" key="9">
    <source>
        <dbReference type="SAM" id="Phobius"/>
    </source>
</evidence>
<dbReference type="eggNOG" id="COG3104">
    <property type="taxonomic scope" value="Bacteria"/>
</dbReference>
<feature type="transmembrane region" description="Helical" evidence="9">
    <location>
        <begin position="421"/>
        <end position="443"/>
    </location>
</feature>
<dbReference type="InterPro" id="IPR000109">
    <property type="entry name" value="POT_fam"/>
</dbReference>
<evidence type="ECO:0000256" key="2">
    <source>
        <dbReference type="ARBA" id="ARBA00022448"/>
    </source>
</evidence>
<evidence type="ECO:0000313" key="11">
    <source>
        <dbReference type="Proteomes" id="UP000005938"/>
    </source>
</evidence>
<feature type="transmembrane region" description="Helical" evidence="9">
    <location>
        <begin position="455"/>
        <end position="476"/>
    </location>
</feature>
<reference evidence="10 11" key="1">
    <citation type="journal article" date="2012" name="J. Bacteriol.">
        <title>Genome Sequence of the Halotolerant Bacterium Imtechella halotolerans K1T.</title>
        <authorList>
            <person name="Kumar S."/>
            <person name="Vikram S."/>
            <person name="Subramanian S."/>
            <person name="Raghava G.P."/>
            <person name="Pinnaka A.K."/>
        </authorList>
    </citation>
    <scope>NUCLEOTIDE SEQUENCE [LARGE SCALE GENOMIC DNA]</scope>
    <source>
        <strain evidence="10 11">K1</strain>
    </source>
</reference>
<evidence type="ECO:0000256" key="5">
    <source>
        <dbReference type="ARBA" id="ARBA00022856"/>
    </source>
</evidence>
<dbReference type="PANTHER" id="PTHR23517:SF15">
    <property type="entry name" value="PROTON-DEPENDENT OLIGOPEPTIDE FAMILY TRANSPORT PROTEIN"/>
    <property type="match status" value="1"/>
</dbReference>
<dbReference type="GO" id="GO:1904680">
    <property type="term" value="F:peptide transmembrane transporter activity"/>
    <property type="evidence" value="ECO:0007669"/>
    <property type="project" value="InterPro"/>
</dbReference>
<evidence type="ECO:0000256" key="7">
    <source>
        <dbReference type="ARBA" id="ARBA00023136"/>
    </source>
</evidence>
<feature type="transmembrane region" description="Helical" evidence="9">
    <location>
        <begin position="277"/>
        <end position="299"/>
    </location>
</feature>
<keyword evidence="11" id="KW-1185">Reference proteome</keyword>
<dbReference type="RefSeq" id="WP_008237746.1">
    <property type="nucleotide sequence ID" value="NZ_AJJU01000003.1"/>
</dbReference>
<dbReference type="Proteomes" id="UP000005938">
    <property type="component" value="Unassembled WGS sequence"/>
</dbReference>
<comment type="similarity">
    <text evidence="8">Belongs to the major facilitator superfamily. Proton-dependent oligopeptide transporter (POT/PTR) (TC 2.A.17) family.</text>
</comment>
<organism evidence="10 11">
    <name type="scientific">Imtechella halotolerans K1</name>
    <dbReference type="NCBI Taxonomy" id="946077"/>
    <lineage>
        <taxon>Bacteria</taxon>
        <taxon>Pseudomonadati</taxon>
        <taxon>Bacteroidota</taxon>
        <taxon>Flavobacteriia</taxon>
        <taxon>Flavobacteriales</taxon>
        <taxon>Flavobacteriaceae</taxon>
        <taxon>Imtechella</taxon>
    </lineage>
</organism>
<feature type="transmembrane region" description="Helical" evidence="9">
    <location>
        <begin position="35"/>
        <end position="53"/>
    </location>
</feature>
<evidence type="ECO:0000256" key="6">
    <source>
        <dbReference type="ARBA" id="ARBA00022989"/>
    </source>
</evidence>
<feature type="transmembrane region" description="Helical" evidence="9">
    <location>
        <begin position="488"/>
        <end position="509"/>
    </location>
</feature>
<feature type="transmembrane region" description="Helical" evidence="9">
    <location>
        <begin position="311"/>
        <end position="329"/>
    </location>
</feature>
<dbReference type="EMBL" id="AJJU01000003">
    <property type="protein sequence ID" value="EID76109.1"/>
    <property type="molecule type" value="Genomic_DNA"/>
</dbReference>
<dbReference type="GO" id="GO:0006857">
    <property type="term" value="P:oligopeptide transport"/>
    <property type="evidence" value="ECO:0007669"/>
    <property type="project" value="InterPro"/>
</dbReference>
<feature type="transmembrane region" description="Helical" evidence="9">
    <location>
        <begin position="358"/>
        <end position="379"/>
    </location>
</feature>
<keyword evidence="4 8" id="KW-0812">Transmembrane</keyword>
<protein>
    <submittedName>
        <fullName evidence="10">Amino acid/peptide transporter</fullName>
    </submittedName>
</protein>
<feature type="transmembrane region" description="Helical" evidence="9">
    <location>
        <begin position="105"/>
        <end position="132"/>
    </location>
</feature>
<dbReference type="AlphaFoldDB" id="I0WI93"/>
<feature type="transmembrane region" description="Helical" evidence="9">
    <location>
        <begin position="65"/>
        <end position="85"/>
    </location>
</feature>
<keyword evidence="2 8" id="KW-0813">Transport</keyword>
<dbReference type="Gene3D" id="1.20.1250.20">
    <property type="entry name" value="MFS general substrate transporter like domains"/>
    <property type="match status" value="2"/>
</dbReference>
<dbReference type="OrthoDB" id="9772725at2"/>
<evidence type="ECO:0000256" key="4">
    <source>
        <dbReference type="ARBA" id="ARBA00022692"/>
    </source>
</evidence>
<proteinExistence type="inferred from homology"/>
<dbReference type="PANTHER" id="PTHR23517">
    <property type="entry name" value="RESISTANCE PROTEIN MDTM, PUTATIVE-RELATED-RELATED"/>
    <property type="match status" value="1"/>
</dbReference>
<evidence type="ECO:0000256" key="8">
    <source>
        <dbReference type="RuleBase" id="RU003755"/>
    </source>
</evidence>
<gene>
    <name evidence="10" type="ORF">W5A_04164</name>
</gene>